<organism evidence="1 2">
    <name type="scientific">Senna tora</name>
    <dbReference type="NCBI Taxonomy" id="362788"/>
    <lineage>
        <taxon>Eukaryota</taxon>
        <taxon>Viridiplantae</taxon>
        <taxon>Streptophyta</taxon>
        <taxon>Embryophyta</taxon>
        <taxon>Tracheophyta</taxon>
        <taxon>Spermatophyta</taxon>
        <taxon>Magnoliopsida</taxon>
        <taxon>eudicotyledons</taxon>
        <taxon>Gunneridae</taxon>
        <taxon>Pentapetalae</taxon>
        <taxon>rosids</taxon>
        <taxon>fabids</taxon>
        <taxon>Fabales</taxon>
        <taxon>Fabaceae</taxon>
        <taxon>Caesalpinioideae</taxon>
        <taxon>Cassia clade</taxon>
        <taxon>Senna</taxon>
    </lineage>
</organism>
<dbReference type="Proteomes" id="UP000634136">
    <property type="component" value="Unassembled WGS sequence"/>
</dbReference>
<protein>
    <submittedName>
        <fullName evidence="1">Golgin subfamily B member 1-like</fullName>
    </submittedName>
</protein>
<gene>
    <name evidence="1" type="ORF">G2W53_004652</name>
</gene>
<keyword evidence="2" id="KW-1185">Reference proteome</keyword>
<evidence type="ECO:0000313" key="1">
    <source>
        <dbReference type="EMBL" id="KAF7842354.1"/>
    </source>
</evidence>
<comment type="caution">
    <text evidence="1">The sequence shown here is derived from an EMBL/GenBank/DDBJ whole genome shotgun (WGS) entry which is preliminary data.</text>
</comment>
<accession>A0A835CHF2</accession>
<evidence type="ECO:0000313" key="2">
    <source>
        <dbReference type="Proteomes" id="UP000634136"/>
    </source>
</evidence>
<dbReference type="EMBL" id="JAAIUW010000002">
    <property type="protein sequence ID" value="KAF7842354.1"/>
    <property type="molecule type" value="Genomic_DNA"/>
</dbReference>
<proteinExistence type="predicted"/>
<reference evidence="1" key="1">
    <citation type="submission" date="2020-09" db="EMBL/GenBank/DDBJ databases">
        <title>Genome-Enabled Discovery of Anthraquinone Biosynthesis in Senna tora.</title>
        <authorList>
            <person name="Kang S.-H."/>
            <person name="Pandey R.P."/>
            <person name="Lee C.-M."/>
            <person name="Sim J.-S."/>
            <person name="Jeong J.-T."/>
            <person name="Choi B.-S."/>
            <person name="Jung M."/>
            <person name="Ginzburg D."/>
            <person name="Zhao K."/>
            <person name="Won S.Y."/>
            <person name="Oh T.-J."/>
            <person name="Yu Y."/>
            <person name="Kim N.-H."/>
            <person name="Lee O.R."/>
            <person name="Lee T.-H."/>
            <person name="Bashyal P."/>
            <person name="Kim T.-S."/>
            <person name="Lee W.-H."/>
            <person name="Kawkins C."/>
            <person name="Kim C.-K."/>
            <person name="Kim J.S."/>
            <person name="Ahn B.O."/>
            <person name="Rhee S.Y."/>
            <person name="Sohng J.K."/>
        </authorList>
    </citation>
    <scope>NUCLEOTIDE SEQUENCE</scope>
    <source>
        <tissue evidence="1">Leaf</tissue>
    </source>
</reference>
<sequence>MFRKWPCVVFRLNTKENHTNFQNWREKTKFSLECHPNFVAFSGSSFTPSLHFHRYQHSGPTSCLLKPSRRRRLLIMVLRLCRLPLSYQTIMSSLEGILIEKLELESVTKEVKSELMQREKELKELFIKCVGLDDVSKLIADIEGELNVEDTNNKMNKEPLLHLTSLVSSFIHKTREVDMQSHITKGAYGSKVMWN</sequence>
<dbReference type="AlphaFoldDB" id="A0A835CHF2"/>
<name>A0A835CHF2_9FABA</name>